<dbReference type="GO" id="GO:0004725">
    <property type="term" value="F:protein tyrosine phosphatase activity"/>
    <property type="evidence" value="ECO:0007669"/>
    <property type="project" value="InterPro"/>
</dbReference>
<accession>A0AA36C4M0</accession>
<dbReference type="PANTHER" id="PTHR46163:SF5">
    <property type="entry name" value="TYROSINE-PROTEIN PHOSPHATASE"/>
    <property type="match status" value="1"/>
</dbReference>
<dbReference type="EMBL" id="CATQJA010000243">
    <property type="protein sequence ID" value="CAJ0558530.1"/>
    <property type="molecule type" value="Genomic_DNA"/>
</dbReference>
<name>A0AA36C4M0_9BILA</name>
<dbReference type="Proteomes" id="UP001177023">
    <property type="component" value="Unassembled WGS sequence"/>
</dbReference>
<dbReference type="SMART" id="SM00404">
    <property type="entry name" value="PTPc_motif"/>
    <property type="match status" value="1"/>
</dbReference>
<dbReference type="PROSITE" id="PS50056">
    <property type="entry name" value="TYR_PHOSPHATASE_2"/>
    <property type="match status" value="1"/>
</dbReference>
<evidence type="ECO:0000313" key="4">
    <source>
        <dbReference type="EMBL" id="CAJ0558530.1"/>
    </source>
</evidence>
<reference evidence="4" key="1">
    <citation type="submission" date="2023-06" db="EMBL/GenBank/DDBJ databases">
        <authorList>
            <person name="Delattre M."/>
        </authorList>
    </citation>
    <scope>NUCLEOTIDE SEQUENCE</scope>
    <source>
        <strain evidence="4">AF72</strain>
    </source>
</reference>
<feature type="region of interest" description="Disordered" evidence="1">
    <location>
        <begin position="1"/>
        <end position="20"/>
    </location>
</feature>
<organism evidence="4 5">
    <name type="scientific">Mesorhabditis spiculigera</name>
    <dbReference type="NCBI Taxonomy" id="96644"/>
    <lineage>
        <taxon>Eukaryota</taxon>
        <taxon>Metazoa</taxon>
        <taxon>Ecdysozoa</taxon>
        <taxon>Nematoda</taxon>
        <taxon>Chromadorea</taxon>
        <taxon>Rhabditida</taxon>
        <taxon>Rhabditina</taxon>
        <taxon>Rhabditomorpha</taxon>
        <taxon>Rhabditoidea</taxon>
        <taxon>Rhabditidae</taxon>
        <taxon>Mesorhabditinae</taxon>
        <taxon>Mesorhabditis</taxon>
    </lineage>
</organism>
<feature type="region of interest" description="Disordered" evidence="1">
    <location>
        <begin position="39"/>
        <end position="63"/>
    </location>
</feature>
<dbReference type="InterPro" id="IPR000387">
    <property type="entry name" value="Tyr_Pase_dom"/>
</dbReference>
<sequence>MADQSKRRKKTAKKKLSTNGGQTVATVAVASCEPVISRRVKKKKKVNNESGEGGSPDAPGMSVRGRIKKKLAAKAKPPEEELDFLPDHWRKATIDSAAEREMDAFVAFYAQQGVQGLRSEFAQCKSYVPPCFEYPTFTATKERNRYEDVVCLESTRVKLTLQVPPECGYIHANTVKMEGQEKTFIACQGPLEQTIGDHWRMVHQEGVTVIAALCQFLEAGKIKCSQYWPMKVDEFVNYGRMAVNTKKVTQDKLGFDVYTVEALPEGCSNSQIVKLIHMTSWPDRGVPAQPSVLLGLLKLIHFNAQGTIVVHCSAGIGRTGTVIAVDCIVSRLLKGKEARLLDVFKELRNARASSIQTESQYVFIVQVVFEFIQARTGDRHSPAIKRFNEDAKMM</sequence>
<dbReference type="Gene3D" id="3.90.190.10">
    <property type="entry name" value="Protein tyrosine phosphatase superfamily"/>
    <property type="match status" value="1"/>
</dbReference>
<dbReference type="InterPro" id="IPR029021">
    <property type="entry name" value="Prot-tyrosine_phosphatase-like"/>
</dbReference>
<comment type="caution">
    <text evidence="4">The sequence shown here is derived from an EMBL/GenBank/DDBJ whole genome shotgun (WGS) entry which is preliminary data.</text>
</comment>
<dbReference type="AlphaFoldDB" id="A0AA36C4M0"/>
<evidence type="ECO:0000313" key="5">
    <source>
        <dbReference type="Proteomes" id="UP001177023"/>
    </source>
</evidence>
<dbReference type="SMART" id="SM00194">
    <property type="entry name" value="PTPc"/>
    <property type="match status" value="1"/>
</dbReference>
<keyword evidence="5" id="KW-1185">Reference proteome</keyword>
<dbReference type="InterPro" id="IPR016130">
    <property type="entry name" value="Tyr_Pase_AS"/>
</dbReference>
<gene>
    <name evidence="4" type="ORF">MSPICULIGERA_LOCUS1009</name>
</gene>
<dbReference type="PROSITE" id="PS51257">
    <property type="entry name" value="PROKAR_LIPOPROTEIN"/>
    <property type="match status" value="1"/>
</dbReference>
<dbReference type="SUPFAM" id="SSF52799">
    <property type="entry name" value="(Phosphotyrosine protein) phosphatases II"/>
    <property type="match status" value="1"/>
</dbReference>
<dbReference type="PROSITE" id="PS50055">
    <property type="entry name" value="TYR_PHOSPHATASE_PTP"/>
    <property type="match status" value="1"/>
</dbReference>
<feature type="domain" description="Tyrosine-protein phosphatase" evidence="2">
    <location>
        <begin position="141"/>
        <end position="371"/>
    </location>
</feature>
<dbReference type="PRINTS" id="PR00700">
    <property type="entry name" value="PRTYPHPHTASE"/>
</dbReference>
<proteinExistence type="predicted"/>
<dbReference type="InterPro" id="IPR052782">
    <property type="entry name" value="Oocyte-zygote_transition_reg"/>
</dbReference>
<dbReference type="CDD" id="cd00047">
    <property type="entry name" value="PTPc"/>
    <property type="match status" value="1"/>
</dbReference>
<protein>
    <submittedName>
        <fullName evidence="4">Uncharacterized protein</fullName>
    </submittedName>
</protein>
<feature type="non-terminal residue" evidence="4">
    <location>
        <position position="394"/>
    </location>
</feature>
<dbReference type="InterPro" id="IPR000242">
    <property type="entry name" value="PTP_cat"/>
</dbReference>
<dbReference type="PANTHER" id="PTHR46163">
    <property type="entry name" value="TYROSINE-PROTEIN PHOSPHATASE-RELATED"/>
    <property type="match status" value="1"/>
</dbReference>
<evidence type="ECO:0000256" key="1">
    <source>
        <dbReference type="SAM" id="MobiDB-lite"/>
    </source>
</evidence>
<dbReference type="Pfam" id="PF00102">
    <property type="entry name" value="Y_phosphatase"/>
    <property type="match status" value="1"/>
</dbReference>
<evidence type="ECO:0000259" key="3">
    <source>
        <dbReference type="PROSITE" id="PS50056"/>
    </source>
</evidence>
<dbReference type="PROSITE" id="PS00383">
    <property type="entry name" value="TYR_PHOSPHATASE_1"/>
    <property type="match status" value="1"/>
</dbReference>
<feature type="compositionally biased region" description="Basic residues" evidence="1">
    <location>
        <begin position="1"/>
        <end position="16"/>
    </location>
</feature>
<evidence type="ECO:0000259" key="2">
    <source>
        <dbReference type="PROSITE" id="PS50055"/>
    </source>
</evidence>
<feature type="domain" description="Tyrosine specific protein phosphatases" evidence="3">
    <location>
        <begin position="294"/>
        <end position="362"/>
    </location>
</feature>
<dbReference type="InterPro" id="IPR003595">
    <property type="entry name" value="Tyr_Pase_cat"/>
</dbReference>